<keyword evidence="3" id="KW-1185">Reference proteome</keyword>
<dbReference type="EMBL" id="LKET01000039">
    <property type="protein sequence ID" value="KPU43341.1"/>
    <property type="molecule type" value="Genomic_DNA"/>
</dbReference>
<protein>
    <submittedName>
        <fullName evidence="2">Uncharacterized protein</fullName>
    </submittedName>
</protein>
<keyword evidence="1" id="KW-0732">Signal</keyword>
<name>A0A0P8WY87_9CLOT</name>
<feature type="chain" id="PRO_5006153624" evidence="1">
    <location>
        <begin position="33"/>
        <end position="198"/>
    </location>
</feature>
<dbReference type="Proteomes" id="UP000050326">
    <property type="component" value="Unassembled WGS sequence"/>
</dbReference>
<organism evidence="2 3">
    <name type="scientific">Oxobacter pfennigii</name>
    <dbReference type="NCBI Taxonomy" id="36849"/>
    <lineage>
        <taxon>Bacteria</taxon>
        <taxon>Bacillati</taxon>
        <taxon>Bacillota</taxon>
        <taxon>Clostridia</taxon>
        <taxon>Eubacteriales</taxon>
        <taxon>Clostridiaceae</taxon>
        <taxon>Oxobacter</taxon>
    </lineage>
</organism>
<reference evidence="2 3" key="1">
    <citation type="submission" date="2015-09" db="EMBL/GenBank/DDBJ databases">
        <title>Genome sequence of Oxobacter pfennigii DSM 3222.</title>
        <authorList>
            <person name="Poehlein A."/>
            <person name="Bengelsdorf F.R."/>
            <person name="Schiel-Bengelsdorf B."/>
            <person name="Duerre P."/>
            <person name="Daniel R."/>
        </authorList>
    </citation>
    <scope>NUCLEOTIDE SEQUENCE [LARGE SCALE GENOMIC DNA]</scope>
    <source>
        <strain evidence="2 3">DSM 3222</strain>
    </source>
</reference>
<evidence type="ECO:0000256" key="1">
    <source>
        <dbReference type="SAM" id="SignalP"/>
    </source>
</evidence>
<evidence type="ECO:0000313" key="3">
    <source>
        <dbReference type="Proteomes" id="UP000050326"/>
    </source>
</evidence>
<sequence>MKSMVKGFRSKLALLMALVVVFSFSLSMTAFAAIDTTVTVKFYNDTVDPDVQLWTTRTVEYDSAVPVSKPYLPGGYTDPLGGAASVYDAIFAAAEQIRALPDEDPEIEDPPVVGWDANPAYGDPGGYIEAIGDFVTWNDYDYDPITGHHISEGEGWVCTVIPDGDDPYDPIQYLTAEALEDGMEIIFRFQSYRYEWDD</sequence>
<gene>
    <name evidence="2" type="ORF">OXPF_27820</name>
</gene>
<dbReference type="AlphaFoldDB" id="A0A0P8WY87"/>
<feature type="signal peptide" evidence="1">
    <location>
        <begin position="1"/>
        <end position="32"/>
    </location>
</feature>
<proteinExistence type="predicted"/>
<evidence type="ECO:0000313" key="2">
    <source>
        <dbReference type="EMBL" id="KPU43341.1"/>
    </source>
</evidence>
<accession>A0A0P8WY87</accession>
<comment type="caution">
    <text evidence="2">The sequence shown here is derived from an EMBL/GenBank/DDBJ whole genome shotgun (WGS) entry which is preliminary data.</text>
</comment>